<dbReference type="RefSeq" id="WP_312031201.1">
    <property type="nucleotide sequence ID" value="NZ_CP051151.1"/>
</dbReference>
<gene>
    <name evidence="1" type="primary">csn2</name>
    <name evidence="1" type="ORF">HF295_05640</name>
</gene>
<evidence type="ECO:0000313" key="2">
    <source>
        <dbReference type="Proteomes" id="UP000512167"/>
    </source>
</evidence>
<dbReference type="AlphaFoldDB" id="A0A7L6N549"/>
<reference evidence="1 2" key="1">
    <citation type="submission" date="2020-04" db="EMBL/GenBank/DDBJ databases">
        <authorList>
            <person name="Zheng R.K."/>
            <person name="Sun C.M."/>
        </authorList>
    </citation>
    <scope>NUCLEOTIDE SEQUENCE [LARGE SCALE GENOMIC DNA]</scope>
    <source>
        <strain evidence="2">zrk29</strain>
    </source>
</reference>
<dbReference type="Gene3D" id="3.40.50.11940">
    <property type="match status" value="1"/>
</dbReference>
<organism evidence="1 2">
    <name type="scientific">Hujiaoplasma nucleasis</name>
    <dbReference type="NCBI Taxonomy" id="2725268"/>
    <lineage>
        <taxon>Bacteria</taxon>
        <taxon>Bacillati</taxon>
        <taxon>Mycoplasmatota</taxon>
        <taxon>Mollicutes</taxon>
        <taxon>Candidatus Izemoplasmatales</taxon>
        <taxon>Hujiaoplasmataceae</taxon>
        <taxon>Hujiaoplasma</taxon>
    </lineage>
</organism>
<keyword evidence="2" id="KW-1185">Reference proteome</keyword>
<sequence length="227" mass="27305">MRIITNYYFDKKMLLDNKIMYQLVVENKKEYYNMIYKLKSQIIEKEEGDFRLSCDNEYIDLFKKAELIIDIFNISNDDRKIQSNLIKYYENELNNTELKIDYYELVTIINQFMLKLKNNIDIKIDYTDELNLKDFLKTVKIKPSIKDDNPIDLLIDYIKYSSELAGIDIIFICNLSSYLEEKEVDDLIKELQLNEINLIMIENKKIDYKHKDVETIIIDKDLCEIHQ</sequence>
<dbReference type="Proteomes" id="UP000512167">
    <property type="component" value="Chromosome"/>
</dbReference>
<dbReference type="NCBIfam" id="TIGR01866">
    <property type="entry name" value="cas_Csn2"/>
    <property type="match status" value="1"/>
</dbReference>
<protein>
    <submittedName>
        <fullName evidence="1">Type II-A CRISPR-associated protein Csn2</fullName>
    </submittedName>
</protein>
<proteinExistence type="predicted"/>
<evidence type="ECO:0000313" key="1">
    <source>
        <dbReference type="EMBL" id="QLY40368.1"/>
    </source>
</evidence>
<dbReference type="Pfam" id="PF09711">
    <property type="entry name" value="Cas_Csn2"/>
    <property type="match status" value="1"/>
</dbReference>
<accession>A0A7L6N549</accession>
<name>A0A7L6N549_9MOLU</name>
<dbReference type="KEGG" id="tbk:HF295_05640"/>
<dbReference type="InterPro" id="IPR010146">
    <property type="entry name" value="CRISPR-assoc_prot_Csn2-typ"/>
</dbReference>
<dbReference type="InterPro" id="IPR038600">
    <property type="entry name" value="Csn2_sf"/>
</dbReference>
<dbReference type="EMBL" id="CP051151">
    <property type="protein sequence ID" value="QLY40368.1"/>
    <property type="molecule type" value="Genomic_DNA"/>
</dbReference>